<dbReference type="PANTHER" id="PTHR34418:SF3">
    <property type="entry name" value="NUCLEAR PORE COMPLEX PROTEIN NUP214"/>
    <property type="match status" value="1"/>
</dbReference>
<comment type="caution">
    <text evidence="1">The sequence shown here is derived from an EMBL/GenBank/DDBJ whole genome shotgun (WGS) entry which is preliminary data.</text>
</comment>
<organism evidence="1 2">
    <name type="scientific">Datura stramonium</name>
    <name type="common">Jimsonweed</name>
    <name type="synonym">Common thornapple</name>
    <dbReference type="NCBI Taxonomy" id="4076"/>
    <lineage>
        <taxon>Eukaryota</taxon>
        <taxon>Viridiplantae</taxon>
        <taxon>Streptophyta</taxon>
        <taxon>Embryophyta</taxon>
        <taxon>Tracheophyta</taxon>
        <taxon>Spermatophyta</taxon>
        <taxon>Magnoliopsida</taxon>
        <taxon>eudicotyledons</taxon>
        <taxon>Gunneridae</taxon>
        <taxon>Pentapetalae</taxon>
        <taxon>asterids</taxon>
        <taxon>lamiids</taxon>
        <taxon>Solanales</taxon>
        <taxon>Solanaceae</taxon>
        <taxon>Solanoideae</taxon>
        <taxon>Datureae</taxon>
        <taxon>Datura</taxon>
    </lineage>
</organism>
<evidence type="ECO:0008006" key="3">
    <source>
        <dbReference type="Google" id="ProtNLM"/>
    </source>
</evidence>
<name>A0ABS8WX04_DATST</name>
<proteinExistence type="predicted"/>
<dbReference type="PANTHER" id="PTHR34418">
    <property type="entry name" value="NUCLEAR PORE COMPLEX PROTEIN NUP214 ISOFORM X1"/>
    <property type="match status" value="1"/>
</dbReference>
<evidence type="ECO:0000313" key="1">
    <source>
        <dbReference type="EMBL" id="MCE3216766.1"/>
    </source>
</evidence>
<dbReference type="Proteomes" id="UP000823775">
    <property type="component" value="Unassembled WGS sequence"/>
</dbReference>
<reference evidence="1 2" key="1">
    <citation type="journal article" date="2021" name="BMC Genomics">
        <title>Datura genome reveals duplications of psychoactive alkaloid biosynthetic genes and high mutation rate following tissue culture.</title>
        <authorList>
            <person name="Rajewski A."/>
            <person name="Carter-House D."/>
            <person name="Stajich J."/>
            <person name="Litt A."/>
        </authorList>
    </citation>
    <scope>NUCLEOTIDE SEQUENCE [LARGE SCALE GENOMIC DNA]</scope>
    <source>
        <strain evidence="1">AR-01</strain>
    </source>
</reference>
<gene>
    <name evidence="1" type="ORF">HAX54_007951</name>
</gene>
<keyword evidence="2" id="KW-1185">Reference proteome</keyword>
<accession>A0ABS8WX04</accession>
<protein>
    <recommendedName>
        <fullName evidence="3">DUF5641 domain-containing protein</fullName>
    </recommendedName>
</protein>
<sequence>MVQGNHIEEIKLDPIREVMEINNLPLQIELHVKNQEQSHFHTPKKSGSATIRQLEKQLTMNWECHKVIRTGRWIRPDCIIIGCLQVNDDDGEENYAVQVITNENGRITSPSAKPVVRSFRDVFLDFRHDAVPLCSGPHLFSSYLDQQYVFLLCLYVYDRFSASGFN</sequence>
<dbReference type="InterPro" id="IPR044694">
    <property type="entry name" value="NUP214"/>
</dbReference>
<evidence type="ECO:0000313" key="2">
    <source>
        <dbReference type="Proteomes" id="UP000823775"/>
    </source>
</evidence>
<dbReference type="EMBL" id="JACEIK010014095">
    <property type="protein sequence ID" value="MCE3216766.1"/>
    <property type="molecule type" value="Genomic_DNA"/>
</dbReference>